<proteinExistence type="predicted"/>
<feature type="transmembrane region" description="Helical" evidence="6">
    <location>
        <begin position="151"/>
        <end position="174"/>
    </location>
</feature>
<evidence type="ECO:0000256" key="6">
    <source>
        <dbReference type="SAM" id="Phobius"/>
    </source>
</evidence>
<accession>A0A7W6GIK2</accession>
<name>A0A7W6GIK2_9HYPH</name>
<keyword evidence="5 6" id="KW-0472">Membrane</keyword>
<dbReference type="Pfam" id="PF13440">
    <property type="entry name" value="Polysacc_synt_3"/>
    <property type="match status" value="1"/>
</dbReference>
<feature type="transmembrane region" description="Helical" evidence="6">
    <location>
        <begin position="444"/>
        <end position="464"/>
    </location>
</feature>
<feature type="transmembrane region" description="Helical" evidence="6">
    <location>
        <begin position="328"/>
        <end position="348"/>
    </location>
</feature>
<keyword evidence="4 6" id="KW-1133">Transmembrane helix</keyword>
<sequence>MKSSIMSNSIMNAAAGMLLLVTGFVSSIAIARLLGPEANGTIAFALWVAATGALVAELGTGVILMRCLPQLRARGLGVRERRGFAAYLALPVLVSTVLLVILYGSASWEAEHEGVIGTPQGIVVLTGLLLCVQSIGALSKNYLVGEQRLGAFFRITVISSLLQLALVIGGAIGFGVEGALVGYIAGQLAPFAFAFGILVTPRSNGGYSARTLATSSAVLFIEFVLSAVFLNRAELFFLQQFRSIEEVGFYAVALSLANLALQLPVQLTGSLMPFYVEHRESAEGMLPPGLFAAVMRSFAYITFPLCFGLAAISQPLVVAIYGESFAPSGVIVAILAVGSPAFVFMQLTTQYLYSMDRVGIRLLTTGIGAVLMVAGCLAAVPFFGGPGAAIVRGCVFLTIGCILLASMRGVDMTASLAITVAKVAGSAAACGLAAFAIAGTMPGVAGLAAAILAGALTYALCLRLTQAVPEVDARTIDALLSRLPRRYGPTLQRALSLIAPFSAADARVPAE</sequence>
<evidence type="ECO:0000256" key="5">
    <source>
        <dbReference type="ARBA" id="ARBA00023136"/>
    </source>
</evidence>
<keyword evidence="8" id="KW-1185">Reference proteome</keyword>
<feature type="transmembrane region" description="Helical" evidence="6">
    <location>
        <begin position="41"/>
        <end position="64"/>
    </location>
</feature>
<protein>
    <submittedName>
        <fullName evidence="7">O-antigen/teichoic acid export membrane protein</fullName>
    </submittedName>
</protein>
<dbReference type="PANTHER" id="PTHR30250:SF11">
    <property type="entry name" value="O-ANTIGEN TRANSPORTER-RELATED"/>
    <property type="match status" value="1"/>
</dbReference>
<dbReference type="EMBL" id="JACIEE010000003">
    <property type="protein sequence ID" value="MBB3976565.1"/>
    <property type="molecule type" value="Genomic_DNA"/>
</dbReference>
<evidence type="ECO:0000256" key="2">
    <source>
        <dbReference type="ARBA" id="ARBA00022475"/>
    </source>
</evidence>
<keyword evidence="3 6" id="KW-0812">Transmembrane</keyword>
<gene>
    <name evidence="7" type="ORF">GGQ64_001754</name>
</gene>
<feature type="transmembrane region" description="Helical" evidence="6">
    <location>
        <begin position="180"/>
        <end position="199"/>
    </location>
</feature>
<feature type="transmembrane region" description="Helical" evidence="6">
    <location>
        <begin position="389"/>
        <end position="407"/>
    </location>
</feature>
<dbReference type="RefSeq" id="WP_183802180.1">
    <property type="nucleotide sequence ID" value="NZ_JACIEE010000003.1"/>
</dbReference>
<dbReference type="PANTHER" id="PTHR30250">
    <property type="entry name" value="PST FAMILY PREDICTED COLANIC ACID TRANSPORTER"/>
    <property type="match status" value="1"/>
</dbReference>
<keyword evidence="2" id="KW-1003">Cell membrane</keyword>
<evidence type="ECO:0000256" key="4">
    <source>
        <dbReference type="ARBA" id="ARBA00022989"/>
    </source>
</evidence>
<organism evidence="7 8">
    <name type="scientific">Mycoplana azooxidifex</name>
    <dbReference type="NCBI Taxonomy" id="1636188"/>
    <lineage>
        <taxon>Bacteria</taxon>
        <taxon>Pseudomonadati</taxon>
        <taxon>Pseudomonadota</taxon>
        <taxon>Alphaproteobacteria</taxon>
        <taxon>Hyphomicrobiales</taxon>
        <taxon>Rhizobiaceae</taxon>
        <taxon>Mycoplana</taxon>
    </lineage>
</organism>
<dbReference type="AlphaFoldDB" id="A0A7W6GIK2"/>
<feature type="transmembrane region" description="Helical" evidence="6">
    <location>
        <begin position="414"/>
        <end position="438"/>
    </location>
</feature>
<evidence type="ECO:0000256" key="1">
    <source>
        <dbReference type="ARBA" id="ARBA00004651"/>
    </source>
</evidence>
<feature type="transmembrane region" description="Helical" evidence="6">
    <location>
        <begin position="360"/>
        <end position="383"/>
    </location>
</feature>
<dbReference type="Proteomes" id="UP000574761">
    <property type="component" value="Unassembled WGS sequence"/>
</dbReference>
<reference evidence="7 8" key="1">
    <citation type="submission" date="2020-08" db="EMBL/GenBank/DDBJ databases">
        <title>Genomic Encyclopedia of Type Strains, Phase IV (KMG-IV): sequencing the most valuable type-strain genomes for metagenomic binning, comparative biology and taxonomic classification.</title>
        <authorList>
            <person name="Goeker M."/>
        </authorList>
    </citation>
    <scope>NUCLEOTIDE SEQUENCE [LARGE SCALE GENOMIC DNA]</scope>
    <source>
        <strain evidence="7 8">DSM 100211</strain>
    </source>
</reference>
<dbReference type="InterPro" id="IPR050833">
    <property type="entry name" value="Poly_Biosynth_Transport"/>
</dbReference>
<comment type="caution">
    <text evidence="7">The sequence shown here is derived from an EMBL/GenBank/DDBJ whole genome shotgun (WGS) entry which is preliminary data.</text>
</comment>
<feature type="transmembrane region" description="Helical" evidence="6">
    <location>
        <begin position="297"/>
        <end position="322"/>
    </location>
</feature>
<evidence type="ECO:0000256" key="3">
    <source>
        <dbReference type="ARBA" id="ARBA00022692"/>
    </source>
</evidence>
<feature type="transmembrane region" description="Helical" evidence="6">
    <location>
        <begin position="84"/>
        <end position="106"/>
    </location>
</feature>
<evidence type="ECO:0000313" key="7">
    <source>
        <dbReference type="EMBL" id="MBB3976565.1"/>
    </source>
</evidence>
<feature type="transmembrane region" description="Helical" evidence="6">
    <location>
        <begin position="118"/>
        <end position="139"/>
    </location>
</feature>
<evidence type="ECO:0000313" key="8">
    <source>
        <dbReference type="Proteomes" id="UP000574761"/>
    </source>
</evidence>
<comment type="subcellular location">
    <subcellularLocation>
        <location evidence="1">Cell membrane</location>
        <topology evidence="1">Multi-pass membrane protein</topology>
    </subcellularLocation>
</comment>
<dbReference type="GO" id="GO:0005886">
    <property type="term" value="C:plasma membrane"/>
    <property type="evidence" value="ECO:0007669"/>
    <property type="project" value="UniProtKB-SubCell"/>
</dbReference>